<dbReference type="InterPro" id="IPR017451">
    <property type="entry name" value="F-box-assoc_interact_dom"/>
</dbReference>
<evidence type="ECO:0000313" key="5">
    <source>
        <dbReference type="Proteomes" id="UP000008022"/>
    </source>
</evidence>
<reference evidence="5" key="1">
    <citation type="submission" date="2013-06" db="EMBL/GenBank/DDBJ databases">
        <authorList>
            <person name="Zhao Q."/>
        </authorList>
    </citation>
    <scope>NUCLEOTIDE SEQUENCE</scope>
    <source>
        <strain evidence="5">cv. W1943</strain>
    </source>
</reference>
<feature type="transmembrane region" description="Helical" evidence="2">
    <location>
        <begin position="977"/>
        <end position="996"/>
    </location>
</feature>
<dbReference type="InterPro" id="IPR006527">
    <property type="entry name" value="F-box-assoc_dom_typ1"/>
</dbReference>
<feature type="compositionally biased region" description="Gly residues" evidence="1">
    <location>
        <begin position="804"/>
        <end position="816"/>
    </location>
</feature>
<dbReference type="PANTHER" id="PTHR31672">
    <property type="entry name" value="BNACNNG10540D PROTEIN"/>
    <property type="match status" value="1"/>
</dbReference>
<name>A0A0E0RK37_ORYRU</name>
<evidence type="ECO:0000256" key="2">
    <source>
        <dbReference type="SAM" id="Phobius"/>
    </source>
</evidence>
<keyword evidence="2" id="KW-0472">Membrane</keyword>
<organism evidence="4 5">
    <name type="scientific">Oryza rufipogon</name>
    <name type="common">Brownbeard rice</name>
    <name type="synonym">Asian wild rice</name>
    <dbReference type="NCBI Taxonomy" id="4529"/>
    <lineage>
        <taxon>Eukaryota</taxon>
        <taxon>Viridiplantae</taxon>
        <taxon>Streptophyta</taxon>
        <taxon>Embryophyta</taxon>
        <taxon>Tracheophyta</taxon>
        <taxon>Spermatophyta</taxon>
        <taxon>Magnoliopsida</taxon>
        <taxon>Liliopsida</taxon>
        <taxon>Poales</taxon>
        <taxon>Poaceae</taxon>
        <taxon>BOP clade</taxon>
        <taxon>Oryzoideae</taxon>
        <taxon>Oryzeae</taxon>
        <taxon>Oryzinae</taxon>
        <taxon>Oryza</taxon>
    </lineage>
</organism>
<evidence type="ECO:0000256" key="1">
    <source>
        <dbReference type="SAM" id="MobiDB-lite"/>
    </source>
</evidence>
<dbReference type="AlphaFoldDB" id="A0A0E0RK37"/>
<dbReference type="OMA" id="CRETETM"/>
<feature type="compositionally biased region" description="Basic and acidic residues" evidence="1">
    <location>
        <begin position="734"/>
        <end position="743"/>
    </location>
</feature>
<feature type="domain" description="F-box" evidence="3">
    <location>
        <begin position="15"/>
        <end position="55"/>
    </location>
</feature>
<dbReference type="CDD" id="cd22157">
    <property type="entry name" value="F-box_AtFBW1-like"/>
    <property type="match status" value="1"/>
</dbReference>
<dbReference type="EnsemblPlants" id="ORUFI12G21220.1">
    <property type="protein sequence ID" value="ORUFI12G21220.1"/>
    <property type="gene ID" value="ORUFI12G21220"/>
</dbReference>
<keyword evidence="2" id="KW-0812">Transmembrane</keyword>
<reference evidence="4" key="2">
    <citation type="submission" date="2015-06" db="UniProtKB">
        <authorList>
            <consortium name="EnsemblPlants"/>
        </authorList>
    </citation>
    <scope>IDENTIFICATION</scope>
</reference>
<dbReference type="Pfam" id="PF07734">
    <property type="entry name" value="FBA_1"/>
    <property type="match status" value="2"/>
</dbReference>
<dbReference type="InterPro" id="IPR036047">
    <property type="entry name" value="F-box-like_dom_sf"/>
</dbReference>
<feature type="domain" description="F-box" evidence="3">
    <location>
        <begin position="400"/>
        <end position="435"/>
    </location>
</feature>
<feature type="region of interest" description="Disordered" evidence="1">
    <location>
        <begin position="726"/>
        <end position="822"/>
    </location>
</feature>
<accession>A0A0E0RK37</accession>
<sequence>MASSPESSAAPARHIPDELVEDIFARMPARSVLRCRCLSRAWAAALSTDAFVDHHLLLANRRGGPKLCIPPRSASADTINAWSPEAETTTPLMAVPHGTRNGRIIPYGRPCRGLLLLHAIFARLYFVCNPSAGEVAALPDGRMAGDPRPGEDYASVGLGYDARTRTHKAVRLLYHHGHPAACHVYDIAAATSTGHWRPAATGAKPPDLVHMNKLAVYAQGHLHWITTKSVGDADAIMSFSMAAEVFGRVPPPPGTTDMKGFMITELAGCLCVYPAYLSSERSLDIWLLTDYSTATWELRCRIDPTSATSPETNDFFLVNREVTPLVLTDDHRRVLLLSEEHEVAEYDAASGTLRRHAGPPELRRRHGDGTPQLVPYEESLVSAGRPYEDILFSPPAARAVALVLRRLPARELGRLKLVCRSWRAMIETDRFAASHNAHARETAMASFAAGCHVSLGSYYYYSLVFVPLESCSNRKPPLMSTRTVVRNACHGLVLVTDVNGERNIVHNPVTGAGRNFSFLTPRRCPPKIPEVDDGRGCAGLGYDASREEHVLVRLAYAGGEDCAAVQVWRLRDIGPYKLTESRPPIPPDVGVPPVHVAGKMHWMGEQRRLGILVFDVSTMAFDTMPAPPALPDAGGAVLATLAGKLCVAHSCRETETMSIWAKSAGDEGEWETLHVIDLARWPAFSPRAAELVVPMAVDGRDGRVLLDAGKALGYYDARSTTLETTLRSPLSGRTAREDVRESASMRCRGRGAAGDNNKSMGEEQRQRPSSAMPVAPDLEEETGIPRCSPEMAVADDDDDKSMGRSGGGASGVGSRGGDGDPRDAARRLVALRSGSSSGGTVRAGRGRGGAAAAVTLAGGEKARPTWYGGVGGEEDVVRWRRQDEDGVREEDEKSDGSGMLCDKEVIVRHPSGYTFNLCIPTKKSRKKVEKRTGKIDQLVIFHFSKLNSSYIDRNKNNEPQHIFNCLICYFCFYVCRLILNLHVVECIIIYLNNLFYKKNMTF</sequence>
<keyword evidence="2" id="KW-1133">Transmembrane helix</keyword>
<evidence type="ECO:0000313" key="4">
    <source>
        <dbReference type="EnsemblPlants" id="ORUFI12G21220.1"/>
    </source>
</evidence>
<feature type="region of interest" description="Disordered" evidence="1">
    <location>
        <begin position="348"/>
        <end position="369"/>
    </location>
</feature>
<dbReference type="PANTHER" id="PTHR31672:SF13">
    <property type="entry name" value="F-BOX PROTEIN CPR30-LIKE"/>
    <property type="match status" value="1"/>
</dbReference>
<dbReference type="Pfam" id="PF00646">
    <property type="entry name" value="F-box"/>
    <property type="match status" value="2"/>
</dbReference>
<dbReference type="eggNOG" id="ENOG502S2YF">
    <property type="taxonomic scope" value="Eukaryota"/>
</dbReference>
<dbReference type="SMART" id="SM00256">
    <property type="entry name" value="FBOX"/>
    <property type="match status" value="2"/>
</dbReference>
<dbReference type="Proteomes" id="UP000008022">
    <property type="component" value="Unassembled WGS sequence"/>
</dbReference>
<dbReference type="Gramene" id="ORUFI12G21220.1">
    <property type="protein sequence ID" value="ORUFI12G21220.1"/>
    <property type="gene ID" value="ORUFI12G21220"/>
</dbReference>
<dbReference type="HOGENOM" id="CLU_011979_3_0_1"/>
<keyword evidence="5" id="KW-1185">Reference proteome</keyword>
<evidence type="ECO:0000259" key="3">
    <source>
        <dbReference type="SMART" id="SM00256"/>
    </source>
</evidence>
<proteinExistence type="predicted"/>
<dbReference type="InterPro" id="IPR001810">
    <property type="entry name" value="F-box_dom"/>
</dbReference>
<dbReference type="NCBIfam" id="TIGR01640">
    <property type="entry name" value="F_box_assoc_1"/>
    <property type="match status" value="2"/>
</dbReference>
<protein>
    <recommendedName>
        <fullName evidence="3">F-box domain-containing protein</fullName>
    </recommendedName>
</protein>
<dbReference type="InterPro" id="IPR050796">
    <property type="entry name" value="SCF_F-box_component"/>
</dbReference>
<dbReference type="SUPFAM" id="SSF81383">
    <property type="entry name" value="F-box domain"/>
    <property type="match status" value="2"/>
</dbReference>
<dbReference type="Gene3D" id="1.20.1280.50">
    <property type="match status" value="1"/>
</dbReference>